<dbReference type="EC" id="2.6.1.18" evidence="26"/>
<comment type="catalytic activity">
    <reaction evidence="25">
        <text>2-oxopentanoate + N(omega),N(omega)-dimethyl-L-arginine = 5-(3,3-dimethylguanidino)-2-oxopentanoate + L-2-aminopentanoate</text>
        <dbReference type="Rhea" id="RHEA:77359"/>
        <dbReference type="ChEBI" id="CHEBI:28644"/>
        <dbReference type="ChEBI" id="CHEBI:58326"/>
        <dbReference type="ChEBI" id="CHEBI:58441"/>
        <dbReference type="ChEBI" id="CHEBI:197301"/>
    </reaction>
</comment>
<comment type="similarity">
    <text evidence="3 37">Belongs to the class-III pyridoxal-phosphate-dependent aminotransferase family.</text>
</comment>
<comment type="catalytic activity">
    <reaction evidence="23">
        <text>N(omega),N('omega)-dimethyl-L-arginine + pyruvate = 5-(3,3'-dimethylguanidino)-2-oxopentanoate + L-alanine</text>
        <dbReference type="Rhea" id="RHEA:77307"/>
        <dbReference type="ChEBI" id="CHEBI:15361"/>
        <dbReference type="ChEBI" id="CHEBI:57972"/>
        <dbReference type="ChEBI" id="CHEBI:197308"/>
        <dbReference type="ChEBI" id="CHEBI:197310"/>
    </reaction>
</comment>
<dbReference type="EC" id="2.6.1.40" evidence="10"/>
<dbReference type="GO" id="GO:0009436">
    <property type="term" value="P:glyoxylate catabolic process"/>
    <property type="evidence" value="ECO:0007669"/>
    <property type="project" value="TreeGrafter"/>
</dbReference>
<dbReference type="GO" id="GO:0047305">
    <property type="term" value="F:(R)-3-amino-2-methylpropionate-pyruvate transaminase activity"/>
    <property type="evidence" value="ECO:0007669"/>
    <property type="project" value="UniProtKB-EC"/>
</dbReference>
<evidence type="ECO:0000256" key="38">
    <source>
        <dbReference type="SAM" id="MobiDB-lite"/>
    </source>
</evidence>
<dbReference type="Pfam" id="PF00202">
    <property type="entry name" value="Aminotran_3"/>
    <property type="match status" value="2"/>
</dbReference>
<evidence type="ECO:0000256" key="28">
    <source>
        <dbReference type="ARBA" id="ARBA00044258"/>
    </source>
</evidence>
<comment type="subcellular location">
    <subcellularLocation>
        <location evidence="2">Mitochondrion</location>
    </subcellularLocation>
</comment>
<evidence type="ECO:0000256" key="37">
    <source>
        <dbReference type="RuleBase" id="RU003560"/>
    </source>
</evidence>
<dbReference type="PIRSF" id="PIRSF000521">
    <property type="entry name" value="Transaminase_4ab_Lys_Orn"/>
    <property type="match status" value="1"/>
</dbReference>
<comment type="catalytic activity">
    <reaction evidence="22">
        <text>L-ornithine + pyruvate = 5-amino-2-oxopentanoate + L-alanine</text>
        <dbReference type="Rhea" id="RHEA:77327"/>
        <dbReference type="ChEBI" id="CHEBI:15361"/>
        <dbReference type="ChEBI" id="CHEBI:46911"/>
        <dbReference type="ChEBI" id="CHEBI:57972"/>
        <dbReference type="ChEBI" id="CHEBI:58802"/>
    </reaction>
</comment>
<dbReference type="GO" id="GO:0005739">
    <property type="term" value="C:mitochondrion"/>
    <property type="evidence" value="ECO:0007669"/>
    <property type="project" value="UniProtKB-SubCell"/>
</dbReference>
<evidence type="ECO:0000256" key="26">
    <source>
        <dbReference type="ARBA" id="ARBA00044055"/>
    </source>
</evidence>
<comment type="catalytic activity">
    <reaction evidence="9">
        <text>glyoxylate + L-alanine = glycine + pyruvate</text>
        <dbReference type="Rhea" id="RHEA:24248"/>
        <dbReference type="ChEBI" id="CHEBI:15361"/>
        <dbReference type="ChEBI" id="CHEBI:36655"/>
        <dbReference type="ChEBI" id="CHEBI:57305"/>
        <dbReference type="ChEBI" id="CHEBI:57972"/>
        <dbReference type="EC" id="2.6.1.44"/>
    </reaction>
    <physiologicalReaction direction="left-to-right" evidence="9">
        <dbReference type="Rhea" id="RHEA:24249"/>
    </physiologicalReaction>
</comment>
<evidence type="ECO:0000256" key="32">
    <source>
        <dbReference type="ARBA" id="ARBA00048560"/>
    </source>
</evidence>
<comment type="cofactor">
    <cofactor evidence="1">
        <name>pyridoxal 5'-phosphate</name>
        <dbReference type="ChEBI" id="CHEBI:597326"/>
    </cofactor>
</comment>
<evidence type="ECO:0000256" key="21">
    <source>
        <dbReference type="ARBA" id="ARBA00043758"/>
    </source>
</evidence>
<evidence type="ECO:0000256" key="33">
    <source>
        <dbReference type="ARBA" id="ARBA00048760"/>
    </source>
</evidence>
<evidence type="ECO:0000256" key="27">
    <source>
        <dbReference type="ARBA" id="ARBA00044257"/>
    </source>
</evidence>
<evidence type="ECO:0000256" key="16">
    <source>
        <dbReference type="ARBA" id="ARBA00043669"/>
    </source>
</evidence>
<evidence type="ECO:0000256" key="10">
    <source>
        <dbReference type="ARBA" id="ARBA00039130"/>
    </source>
</evidence>
<name>A0A9P0HBG1_NEZVI</name>
<keyword evidence="6" id="KW-0032">Aminotransferase</keyword>
<dbReference type="PANTHER" id="PTHR45688:SF3">
    <property type="entry name" value="ALANINE--GLYOXYLATE AMINOTRANSFERASE 2, MITOCHONDRIAL"/>
    <property type="match status" value="1"/>
</dbReference>
<evidence type="ECO:0000256" key="36">
    <source>
        <dbReference type="ARBA" id="ARBA00058068"/>
    </source>
</evidence>
<evidence type="ECO:0000313" key="39">
    <source>
        <dbReference type="EMBL" id="CAH1398777.1"/>
    </source>
</evidence>
<evidence type="ECO:0000256" key="20">
    <source>
        <dbReference type="ARBA" id="ARBA00043751"/>
    </source>
</evidence>
<dbReference type="CDD" id="cd00610">
    <property type="entry name" value="OAT_like"/>
    <property type="match status" value="1"/>
</dbReference>
<dbReference type="EC" id="2.6.1.44" evidence="5"/>
<evidence type="ECO:0000256" key="29">
    <source>
        <dbReference type="ARBA" id="ARBA00047892"/>
    </source>
</evidence>
<evidence type="ECO:0000256" key="35">
    <source>
        <dbReference type="ARBA" id="ARBA00049480"/>
    </source>
</evidence>
<comment type="catalytic activity">
    <reaction evidence="18">
        <text>(R)-3-amino-2-methylpropanoate + pyruvate = 2-methyl-3-oxopropanoate + L-alanine</text>
        <dbReference type="Rhea" id="RHEA:18393"/>
        <dbReference type="ChEBI" id="CHEBI:15361"/>
        <dbReference type="ChEBI" id="CHEBI:57700"/>
        <dbReference type="ChEBI" id="CHEBI:57731"/>
        <dbReference type="ChEBI" id="CHEBI:57972"/>
        <dbReference type="EC" id="2.6.1.40"/>
    </reaction>
    <physiologicalReaction direction="left-to-right" evidence="18">
        <dbReference type="Rhea" id="RHEA:18394"/>
    </physiologicalReaction>
</comment>
<evidence type="ECO:0000313" key="40">
    <source>
        <dbReference type="Proteomes" id="UP001152798"/>
    </source>
</evidence>
<dbReference type="GO" id="GO:0019481">
    <property type="term" value="P:L-alanine catabolic process, by transamination"/>
    <property type="evidence" value="ECO:0007669"/>
    <property type="project" value="TreeGrafter"/>
</dbReference>
<evidence type="ECO:0000256" key="13">
    <source>
        <dbReference type="ARBA" id="ARBA00041845"/>
    </source>
</evidence>
<comment type="catalytic activity">
    <reaction evidence="34">
        <text>oxaloacetate + L-alanine = L-aspartate + pyruvate</text>
        <dbReference type="Rhea" id="RHEA:77347"/>
        <dbReference type="ChEBI" id="CHEBI:15361"/>
        <dbReference type="ChEBI" id="CHEBI:16452"/>
        <dbReference type="ChEBI" id="CHEBI:29991"/>
        <dbReference type="ChEBI" id="CHEBI:57972"/>
    </reaction>
</comment>
<reference evidence="39" key="1">
    <citation type="submission" date="2022-01" db="EMBL/GenBank/DDBJ databases">
        <authorList>
            <person name="King R."/>
        </authorList>
    </citation>
    <scope>NUCLEOTIDE SEQUENCE</scope>
</reference>
<comment type="function">
    <text evidence="36">Multifunctional aminotransferase with a broad substrate specificity. Catalyzes the conversion of glyoxylate to glycine using alanine as the amino donor. Catalyzes metabolism of not L- but the D-isomer of D-beta-aminoisobutyric acid to generate 2-methyl-3-oxopropanoate and alanine. Catalyzes the transfer of the amino group from beta-alanine to pyruvate to yield L-alanine and 3-oxopropanoate. Can metabolize NG-monomethyl-L-arginine (NMMA), asymmetric NG,NG-dimethyl-L-arginine (ADMA) and symmetric NG,N'G-dimethyl-L-arginine (SDMA). ADMA is a potent inhibitor of nitric-oxide (NO) synthase, and this activity provides mechanism through which the kidney regulates blood pressure.</text>
</comment>
<dbReference type="SUPFAM" id="SSF53383">
    <property type="entry name" value="PLP-dependent transferases"/>
    <property type="match status" value="1"/>
</dbReference>
<dbReference type="EMBL" id="OV725080">
    <property type="protein sequence ID" value="CAH1398777.1"/>
    <property type="molecule type" value="Genomic_DNA"/>
</dbReference>
<dbReference type="GO" id="GO:0030170">
    <property type="term" value="F:pyridoxal phosphate binding"/>
    <property type="evidence" value="ECO:0007669"/>
    <property type="project" value="InterPro"/>
</dbReference>
<evidence type="ECO:0000256" key="25">
    <source>
        <dbReference type="ARBA" id="ARBA00043826"/>
    </source>
</evidence>
<evidence type="ECO:0000256" key="17">
    <source>
        <dbReference type="ARBA" id="ARBA00043679"/>
    </source>
</evidence>
<comment type="catalytic activity">
    <reaction evidence="30">
        <text>L-ornithine + glyoxylate = 5-amino-2-oxopentanoate + glycine</text>
        <dbReference type="Rhea" id="RHEA:77331"/>
        <dbReference type="ChEBI" id="CHEBI:36655"/>
        <dbReference type="ChEBI" id="CHEBI:46911"/>
        <dbReference type="ChEBI" id="CHEBI:57305"/>
        <dbReference type="ChEBI" id="CHEBI:58802"/>
    </reaction>
</comment>
<dbReference type="InterPro" id="IPR015424">
    <property type="entry name" value="PyrdxlP-dep_Trfase"/>
</dbReference>
<comment type="catalytic activity">
    <reaction evidence="16">
        <text>N(omega),N(omega)-dimethyl-L-arginine + pyruvate = 5-(3,3-dimethylguanidino)-2-oxopentanoate + L-alanine</text>
        <dbReference type="Rhea" id="RHEA:77303"/>
        <dbReference type="ChEBI" id="CHEBI:15361"/>
        <dbReference type="ChEBI" id="CHEBI:57972"/>
        <dbReference type="ChEBI" id="CHEBI:58326"/>
        <dbReference type="ChEBI" id="CHEBI:197301"/>
    </reaction>
</comment>
<evidence type="ECO:0000256" key="2">
    <source>
        <dbReference type="ARBA" id="ARBA00004173"/>
    </source>
</evidence>
<evidence type="ECO:0000256" key="6">
    <source>
        <dbReference type="ARBA" id="ARBA00022576"/>
    </source>
</evidence>
<comment type="catalytic activity">
    <reaction evidence="19">
        <text>N(omega),N(omega)-dimethyl-L-arginine + oxaloacetate = 5-(3,3-dimethylguanidino)-2-oxopentanoate + L-aspartate</text>
        <dbReference type="Rhea" id="RHEA:77343"/>
        <dbReference type="ChEBI" id="CHEBI:16452"/>
        <dbReference type="ChEBI" id="CHEBI:29991"/>
        <dbReference type="ChEBI" id="CHEBI:58326"/>
        <dbReference type="ChEBI" id="CHEBI:197301"/>
    </reaction>
</comment>
<evidence type="ECO:0000256" key="7">
    <source>
        <dbReference type="ARBA" id="ARBA00022679"/>
    </source>
</evidence>
<dbReference type="GO" id="GO:0016223">
    <property type="term" value="F:beta-alanine:pyruvate transaminase activity"/>
    <property type="evidence" value="ECO:0007669"/>
    <property type="project" value="UniProtKB-EC"/>
</dbReference>
<dbReference type="OrthoDB" id="10261433at2759"/>
<evidence type="ECO:0000256" key="3">
    <source>
        <dbReference type="ARBA" id="ARBA00008954"/>
    </source>
</evidence>
<evidence type="ECO:0000256" key="23">
    <source>
        <dbReference type="ARBA" id="ARBA00043798"/>
    </source>
</evidence>
<evidence type="ECO:0000256" key="15">
    <source>
        <dbReference type="ARBA" id="ARBA00042669"/>
    </source>
</evidence>
<evidence type="ECO:0000256" key="19">
    <source>
        <dbReference type="ARBA" id="ARBA00043749"/>
    </source>
</evidence>
<dbReference type="InterPro" id="IPR015422">
    <property type="entry name" value="PyrdxlP-dep_Trfase_small"/>
</dbReference>
<keyword evidence="7" id="KW-0808">Transferase</keyword>
<evidence type="ECO:0000256" key="5">
    <source>
        <dbReference type="ARBA" id="ARBA00013049"/>
    </source>
</evidence>
<dbReference type="Gene3D" id="3.90.1150.10">
    <property type="entry name" value="Aspartate Aminotransferase, domain 1"/>
    <property type="match status" value="2"/>
</dbReference>
<evidence type="ECO:0000256" key="14">
    <source>
        <dbReference type="ARBA" id="ARBA00042611"/>
    </source>
</evidence>
<comment type="catalytic activity">
    <reaction evidence="31">
        <text>2-oxohexanoate + N(omega),N(omega)-dimethyl-L-arginine = L-2-aminohexanoate + 5-(3,3-dimethylguanidino)-2-oxopentanoate</text>
        <dbReference type="Rhea" id="RHEA:77363"/>
        <dbReference type="ChEBI" id="CHEBI:35177"/>
        <dbReference type="ChEBI" id="CHEBI:58326"/>
        <dbReference type="ChEBI" id="CHEBI:58455"/>
        <dbReference type="ChEBI" id="CHEBI:197301"/>
    </reaction>
</comment>
<keyword evidence="8 37" id="KW-0663">Pyridoxal phosphate</keyword>
<sequence>MLRKAHLTGSPLKIFRRTMVQTEIEAPEMPPCDYTPNPYKGFEYEKLMKVKEEHIVPCIQPYYKKPLLIHEGHMQWLFDHTGRRYLDMFGGIVTVSAGHSHPVARKVYKGTPGRETPRGKSKSQWNDSIQRDLRQLRISVILAEDRTRWVAAVDQAKSSYIKINEAIFKQMKTLWHTTNIYLHPKLYEYAEKLTAKLPGDLKVVYFVNSGSEANDLAMLLARIYTKNYDVISFRNGYHGMSPYCMGITGLSTWRYDLPISMGVHHAMNPDVYRGLWGGSKCRDSPVQTDRSCDCEDHCKAADQYYNQLEEVFKYSLPRGKVAALFAESIQVQSGFGRTGDTFWAFESHDVVPDIVTMAKGIGNGYPLAAVITTSKIAATLGHANHFNTFGGNPIACSAGIATLEVIEEEKLQDNCKKVGTYLLKNLEKLRDEFEIVGDVRGKGLMIGVEMIKNKSTKEPLSAKRFADIWEDCKDMGLLVGRGGLNSHVMRIKPPMCITQKDADFTIEVLRTAIQKNVEKCSAH</sequence>
<evidence type="ECO:0000256" key="1">
    <source>
        <dbReference type="ARBA" id="ARBA00001933"/>
    </source>
</evidence>
<comment type="catalytic activity">
    <reaction evidence="20">
        <text>2-oxobutanoate + L-alanine = (2S)-2-aminobutanoate + pyruvate</text>
        <dbReference type="Rhea" id="RHEA:77355"/>
        <dbReference type="ChEBI" id="CHEBI:15361"/>
        <dbReference type="ChEBI" id="CHEBI:16763"/>
        <dbReference type="ChEBI" id="CHEBI:57972"/>
        <dbReference type="ChEBI" id="CHEBI:74359"/>
        <dbReference type="EC" id="2.6.1.44"/>
    </reaction>
</comment>
<dbReference type="Proteomes" id="UP001152798">
    <property type="component" value="Chromosome 4"/>
</dbReference>
<gene>
    <name evidence="39" type="ORF">NEZAVI_LOCUS8367</name>
</gene>
<dbReference type="PANTHER" id="PTHR45688">
    <property type="match status" value="1"/>
</dbReference>
<evidence type="ECO:0000256" key="8">
    <source>
        <dbReference type="ARBA" id="ARBA00022898"/>
    </source>
</evidence>
<comment type="catalytic activity">
    <reaction evidence="21">
        <text>N(omega)-methyl-L-arginine + pyruvate = 5-(3-methylguanidino)-2-oxopentanoate + L-alanine</text>
        <dbReference type="Rhea" id="RHEA:77319"/>
        <dbReference type="ChEBI" id="CHEBI:15361"/>
        <dbReference type="ChEBI" id="CHEBI:57972"/>
        <dbReference type="ChEBI" id="CHEBI:114953"/>
        <dbReference type="ChEBI" id="CHEBI:197314"/>
    </reaction>
</comment>
<feature type="region of interest" description="Disordered" evidence="38">
    <location>
        <begin position="107"/>
        <end position="126"/>
    </location>
</feature>
<comment type="subunit">
    <text evidence="4">Homotetramer.</text>
</comment>
<evidence type="ECO:0000256" key="31">
    <source>
        <dbReference type="ARBA" id="ARBA00048500"/>
    </source>
</evidence>
<dbReference type="Gene3D" id="3.40.640.10">
    <property type="entry name" value="Type I PLP-dependent aspartate aminotransferase-like (Major domain)"/>
    <property type="match status" value="2"/>
</dbReference>
<dbReference type="InterPro" id="IPR005814">
    <property type="entry name" value="Aminotrans_3"/>
</dbReference>
<organism evidence="39 40">
    <name type="scientific">Nezara viridula</name>
    <name type="common">Southern green stink bug</name>
    <name type="synonym">Cimex viridulus</name>
    <dbReference type="NCBI Taxonomy" id="85310"/>
    <lineage>
        <taxon>Eukaryota</taxon>
        <taxon>Metazoa</taxon>
        <taxon>Ecdysozoa</taxon>
        <taxon>Arthropoda</taxon>
        <taxon>Hexapoda</taxon>
        <taxon>Insecta</taxon>
        <taxon>Pterygota</taxon>
        <taxon>Neoptera</taxon>
        <taxon>Paraneoptera</taxon>
        <taxon>Hemiptera</taxon>
        <taxon>Heteroptera</taxon>
        <taxon>Panheteroptera</taxon>
        <taxon>Pentatomomorpha</taxon>
        <taxon>Pentatomoidea</taxon>
        <taxon>Pentatomidae</taxon>
        <taxon>Pentatominae</taxon>
        <taxon>Nezara</taxon>
    </lineage>
</organism>
<dbReference type="GO" id="GO:0008453">
    <property type="term" value="F:alanine-glyoxylate transaminase activity"/>
    <property type="evidence" value="ECO:0007669"/>
    <property type="project" value="UniProtKB-EC"/>
</dbReference>
<evidence type="ECO:0000256" key="12">
    <source>
        <dbReference type="ARBA" id="ARBA00041662"/>
    </source>
</evidence>
<evidence type="ECO:0000256" key="22">
    <source>
        <dbReference type="ARBA" id="ARBA00043777"/>
    </source>
</evidence>
<evidence type="ECO:0000256" key="4">
    <source>
        <dbReference type="ARBA" id="ARBA00011881"/>
    </source>
</evidence>
<comment type="catalytic activity">
    <reaction evidence="24">
        <text>3-oxopropanoate + L-alanine = beta-alanine + pyruvate</text>
        <dbReference type="Rhea" id="RHEA:14077"/>
        <dbReference type="ChEBI" id="CHEBI:15361"/>
        <dbReference type="ChEBI" id="CHEBI:33190"/>
        <dbReference type="ChEBI" id="CHEBI:57966"/>
        <dbReference type="ChEBI" id="CHEBI:57972"/>
        <dbReference type="EC" id="2.6.1.18"/>
    </reaction>
    <physiologicalReaction direction="right-to-left" evidence="24">
        <dbReference type="Rhea" id="RHEA:14079"/>
    </physiologicalReaction>
</comment>
<evidence type="ECO:0000256" key="24">
    <source>
        <dbReference type="ARBA" id="ARBA00043825"/>
    </source>
</evidence>
<comment type="catalytic activity">
    <reaction evidence="35">
        <text>N(omega),N('omega)-dimethyl-L-arginine + glyoxylate = 5-(3,3'-dimethylguanidino)-2-oxopentanoate + glycine</text>
        <dbReference type="Rhea" id="RHEA:77315"/>
        <dbReference type="ChEBI" id="CHEBI:36655"/>
        <dbReference type="ChEBI" id="CHEBI:57305"/>
        <dbReference type="ChEBI" id="CHEBI:197308"/>
        <dbReference type="ChEBI" id="CHEBI:197310"/>
    </reaction>
</comment>
<evidence type="ECO:0000256" key="9">
    <source>
        <dbReference type="ARBA" id="ARBA00033660"/>
    </source>
</evidence>
<dbReference type="InterPro" id="IPR015421">
    <property type="entry name" value="PyrdxlP-dep_Trfase_major"/>
</dbReference>
<comment type="catalytic activity">
    <reaction evidence="32">
        <text>N(omega),N(omega)-dimethyl-L-arginine + 2-oxobutanoate = 5-(3,3-dimethylguanidino)-2-oxopentanoate + (2S)-2-aminobutanoate</text>
        <dbReference type="Rhea" id="RHEA:77351"/>
        <dbReference type="ChEBI" id="CHEBI:16763"/>
        <dbReference type="ChEBI" id="CHEBI:58326"/>
        <dbReference type="ChEBI" id="CHEBI:74359"/>
        <dbReference type="ChEBI" id="CHEBI:197301"/>
    </reaction>
</comment>
<comment type="catalytic activity">
    <reaction evidence="33">
        <text>N(omega)-methyl-L-arginine + glyoxylate = 5-(3-methylguanidino)-2-oxopentanoate + glycine</text>
        <dbReference type="Rhea" id="RHEA:77323"/>
        <dbReference type="ChEBI" id="CHEBI:36655"/>
        <dbReference type="ChEBI" id="CHEBI:57305"/>
        <dbReference type="ChEBI" id="CHEBI:114953"/>
        <dbReference type="ChEBI" id="CHEBI:197314"/>
    </reaction>
</comment>
<evidence type="ECO:0000256" key="30">
    <source>
        <dbReference type="ARBA" id="ARBA00048264"/>
    </source>
</evidence>
<comment type="catalytic activity">
    <reaction evidence="17">
        <text>(2S)-2-aminobutanoate + glyoxylate = 2-oxobutanoate + glycine</text>
        <dbReference type="Rhea" id="RHEA:77339"/>
        <dbReference type="ChEBI" id="CHEBI:16763"/>
        <dbReference type="ChEBI" id="CHEBI:36655"/>
        <dbReference type="ChEBI" id="CHEBI:57305"/>
        <dbReference type="ChEBI" id="CHEBI:74359"/>
    </reaction>
</comment>
<evidence type="ECO:0000256" key="18">
    <source>
        <dbReference type="ARBA" id="ARBA00043726"/>
    </source>
</evidence>
<evidence type="ECO:0000256" key="11">
    <source>
        <dbReference type="ARBA" id="ARBA00039862"/>
    </source>
</evidence>
<accession>A0A9P0HBG1</accession>
<proteinExistence type="inferred from homology"/>
<keyword evidence="40" id="KW-1185">Reference proteome</keyword>
<evidence type="ECO:0000256" key="34">
    <source>
        <dbReference type="ARBA" id="ARBA00048916"/>
    </source>
</evidence>
<protein>
    <recommendedName>
        <fullName evidence="11">Alanine--glyoxylate aminotransferase 2, mitochondrial</fullName>
        <ecNumber evidence="26">2.6.1.18</ecNumber>
        <ecNumber evidence="10">2.6.1.40</ecNumber>
        <ecNumber evidence="5">2.6.1.44</ecNumber>
    </recommendedName>
    <alternativeName>
        <fullName evidence="12">(R)-3-amino-2-methylpropionate--pyruvate transaminase</fullName>
    </alternativeName>
    <alternativeName>
        <fullName evidence="14">Beta-ALAAT II</fullName>
    </alternativeName>
    <alternativeName>
        <fullName evidence="15">Beta-alanine-pyruvate aminotransferase</fullName>
    </alternativeName>
    <alternativeName>
        <fullName evidence="28">D-3-aminoisobutyrate-pyruvate aminotransferase</fullName>
    </alternativeName>
    <alternativeName>
        <fullName evidence="13">D-AIBAT</fullName>
    </alternativeName>
    <alternativeName>
        <fullName evidence="27">D-beta-aminoisobutyrate-pyruvate aminotransferase</fullName>
    </alternativeName>
</protein>
<comment type="catalytic activity">
    <reaction evidence="29">
        <text>N(omega),N(omega)-dimethyl-L-arginine + glyoxylate = 5-(3,3-dimethylguanidino)-2-oxopentanoate + glycine</text>
        <dbReference type="Rhea" id="RHEA:77311"/>
        <dbReference type="ChEBI" id="CHEBI:36655"/>
        <dbReference type="ChEBI" id="CHEBI:57305"/>
        <dbReference type="ChEBI" id="CHEBI:58326"/>
        <dbReference type="ChEBI" id="CHEBI:197301"/>
    </reaction>
</comment>
<dbReference type="AlphaFoldDB" id="A0A9P0HBG1"/>